<protein>
    <recommendedName>
        <fullName evidence="3">Nucleotidyl transferase AbiEii/AbiGii toxin family protein</fullName>
    </recommendedName>
</protein>
<evidence type="ECO:0000313" key="1">
    <source>
        <dbReference type="EMBL" id="KKS32244.1"/>
    </source>
</evidence>
<dbReference type="Proteomes" id="UP000034160">
    <property type="component" value="Unassembled WGS sequence"/>
</dbReference>
<dbReference type="AlphaFoldDB" id="A0A0G0Y6A4"/>
<dbReference type="InterPro" id="IPR014942">
    <property type="entry name" value="AbiEii"/>
</dbReference>
<gene>
    <name evidence="1" type="ORF">UU93_C0008G0006</name>
</gene>
<comment type="caution">
    <text evidence="1">The sequence shown here is derived from an EMBL/GenBank/DDBJ whole genome shotgun (WGS) entry which is preliminary data.</text>
</comment>
<dbReference type="Gene3D" id="3.10.450.620">
    <property type="entry name" value="JHP933, nucleotidyltransferase-like core domain"/>
    <property type="match status" value="1"/>
</dbReference>
<organism evidence="1 2">
    <name type="scientific">Candidatus Amesbacteria bacterium GW2011_GWA2_42_12</name>
    <dbReference type="NCBI Taxonomy" id="1618356"/>
    <lineage>
        <taxon>Bacteria</taxon>
        <taxon>Candidatus Amesiibacteriota</taxon>
    </lineage>
</organism>
<dbReference type="EMBL" id="LCCN01000008">
    <property type="protein sequence ID" value="KKS32244.1"/>
    <property type="molecule type" value="Genomic_DNA"/>
</dbReference>
<evidence type="ECO:0008006" key="3">
    <source>
        <dbReference type="Google" id="ProtNLM"/>
    </source>
</evidence>
<dbReference type="Pfam" id="PF08843">
    <property type="entry name" value="AbiEii"/>
    <property type="match status" value="1"/>
</dbReference>
<name>A0A0G0Y6A4_9BACT</name>
<proteinExistence type="predicted"/>
<accession>A0A0G0Y6A4</accession>
<sequence>MLDTTKHKTILIRILREIYSHPELAPVLGFKGGTAVFLFYNLPRMSVDLDFDLLDINKKDAVFKKVTAILNKFGTLTEVRDKKYTLFWLVSYEKGLQHAKIEISKRPSESEYEIKNLLGTNIQVMNQSFMFIHKLIALLDRKRLANRDLFDLWYFFSQNWPLNRKVLEKNTNMDFSKYLQTCIEKIEKVEARNILDGLGELLDNKMKYWVKNKLKEELIFFLRASSQP</sequence>
<evidence type="ECO:0000313" key="2">
    <source>
        <dbReference type="Proteomes" id="UP000034160"/>
    </source>
</evidence>
<reference evidence="1 2" key="1">
    <citation type="journal article" date="2015" name="Nature">
        <title>rRNA introns, odd ribosomes, and small enigmatic genomes across a large radiation of phyla.</title>
        <authorList>
            <person name="Brown C.T."/>
            <person name="Hug L.A."/>
            <person name="Thomas B.C."/>
            <person name="Sharon I."/>
            <person name="Castelle C.J."/>
            <person name="Singh A."/>
            <person name="Wilkins M.J."/>
            <person name="Williams K.H."/>
            <person name="Banfield J.F."/>
        </authorList>
    </citation>
    <scope>NUCLEOTIDE SEQUENCE [LARGE SCALE GENOMIC DNA]</scope>
</reference>
<dbReference type="STRING" id="1618356.UU93_C0008G0006"/>